<evidence type="ECO:0000313" key="3">
    <source>
        <dbReference type="Proteomes" id="UP000828390"/>
    </source>
</evidence>
<sequence>MLDVELVMDTAMDRTPCEVTGVTPGDNMYLNVNNLLQLGGRYVEPRYPTSVTSSRFQGCMRNLIHNGKVGACLV</sequence>
<dbReference type="InterPro" id="IPR001791">
    <property type="entry name" value="Laminin_G"/>
</dbReference>
<evidence type="ECO:0000313" key="2">
    <source>
        <dbReference type="EMBL" id="KAH3768205.1"/>
    </source>
</evidence>
<organism evidence="2 3">
    <name type="scientific">Dreissena polymorpha</name>
    <name type="common">Zebra mussel</name>
    <name type="synonym">Mytilus polymorpha</name>
    <dbReference type="NCBI Taxonomy" id="45954"/>
    <lineage>
        <taxon>Eukaryota</taxon>
        <taxon>Metazoa</taxon>
        <taxon>Spiralia</taxon>
        <taxon>Lophotrochozoa</taxon>
        <taxon>Mollusca</taxon>
        <taxon>Bivalvia</taxon>
        <taxon>Autobranchia</taxon>
        <taxon>Heteroconchia</taxon>
        <taxon>Euheterodonta</taxon>
        <taxon>Imparidentia</taxon>
        <taxon>Neoheterodontei</taxon>
        <taxon>Myida</taxon>
        <taxon>Dreissenoidea</taxon>
        <taxon>Dreissenidae</taxon>
        <taxon>Dreissena</taxon>
    </lineage>
</organism>
<dbReference type="SUPFAM" id="SSF49899">
    <property type="entry name" value="Concanavalin A-like lectins/glucanases"/>
    <property type="match status" value="1"/>
</dbReference>
<proteinExistence type="predicted"/>
<dbReference type="InterPro" id="IPR013320">
    <property type="entry name" value="ConA-like_dom_sf"/>
</dbReference>
<gene>
    <name evidence="2" type="ORF">DPMN_169417</name>
</gene>
<reference evidence="2" key="1">
    <citation type="journal article" date="2019" name="bioRxiv">
        <title>The Genome of the Zebra Mussel, Dreissena polymorpha: A Resource for Invasive Species Research.</title>
        <authorList>
            <person name="McCartney M.A."/>
            <person name="Auch B."/>
            <person name="Kono T."/>
            <person name="Mallez S."/>
            <person name="Zhang Y."/>
            <person name="Obille A."/>
            <person name="Becker A."/>
            <person name="Abrahante J.E."/>
            <person name="Garbe J."/>
            <person name="Badalamenti J.P."/>
            <person name="Herman A."/>
            <person name="Mangelson H."/>
            <person name="Liachko I."/>
            <person name="Sullivan S."/>
            <person name="Sone E.D."/>
            <person name="Koren S."/>
            <person name="Silverstein K.A.T."/>
            <person name="Beckman K.B."/>
            <person name="Gohl D.M."/>
        </authorList>
    </citation>
    <scope>NUCLEOTIDE SEQUENCE</scope>
    <source>
        <strain evidence="2">Duluth1</strain>
        <tissue evidence="2">Whole animal</tissue>
    </source>
</reference>
<name>A0A9D4DWQ7_DREPO</name>
<dbReference type="Gene3D" id="2.60.120.200">
    <property type="match status" value="1"/>
</dbReference>
<keyword evidence="3" id="KW-1185">Reference proteome</keyword>
<accession>A0A9D4DWQ7</accession>
<comment type="caution">
    <text evidence="2">The sequence shown here is derived from an EMBL/GenBank/DDBJ whole genome shotgun (WGS) entry which is preliminary data.</text>
</comment>
<protein>
    <recommendedName>
        <fullName evidence="1">Laminin G domain-containing protein</fullName>
    </recommendedName>
</protein>
<dbReference type="Proteomes" id="UP000828390">
    <property type="component" value="Unassembled WGS sequence"/>
</dbReference>
<evidence type="ECO:0000259" key="1">
    <source>
        <dbReference type="Pfam" id="PF02210"/>
    </source>
</evidence>
<feature type="domain" description="Laminin G" evidence="1">
    <location>
        <begin position="21"/>
        <end position="68"/>
    </location>
</feature>
<dbReference type="Pfam" id="PF02210">
    <property type="entry name" value="Laminin_G_2"/>
    <property type="match status" value="1"/>
</dbReference>
<dbReference type="AlphaFoldDB" id="A0A9D4DWQ7"/>
<dbReference type="EMBL" id="JAIWYP010000009">
    <property type="protein sequence ID" value="KAH3768205.1"/>
    <property type="molecule type" value="Genomic_DNA"/>
</dbReference>
<reference evidence="2" key="2">
    <citation type="submission" date="2020-11" db="EMBL/GenBank/DDBJ databases">
        <authorList>
            <person name="McCartney M.A."/>
            <person name="Auch B."/>
            <person name="Kono T."/>
            <person name="Mallez S."/>
            <person name="Becker A."/>
            <person name="Gohl D.M."/>
            <person name="Silverstein K.A.T."/>
            <person name="Koren S."/>
            <person name="Bechman K.B."/>
            <person name="Herman A."/>
            <person name="Abrahante J.E."/>
            <person name="Garbe J."/>
        </authorList>
    </citation>
    <scope>NUCLEOTIDE SEQUENCE</scope>
    <source>
        <strain evidence="2">Duluth1</strain>
        <tissue evidence="2">Whole animal</tissue>
    </source>
</reference>